<dbReference type="InterPro" id="IPR000172">
    <property type="entry name" value="GMC_OxRdtase_N"/>
</dbReference>
<dbReference type="InterPro" id="IPR012132">
    <property type="entry name" value="GMC_OxRdtase"/>
</dbReference>
<proteinExistence type="inferred from homology"/>
<dbReference type="SUPFAM" id="SSF54373">
    <property type="entry name" value="FAD-linked reductases, C-terminal domain"/>
    <property type="match status" value="1"/>
</dbReference>
<dbReference type="EMBL" id="JBAWTH010000062">
    <property type="protein sequence ID" value="KAL2280854.1"/>
    <property type="molecule type" value="Genomic_DNA"/>
</dbReference>
<organism evidence="4 5">
    <name type="scientific">Diaporthe vaccinii</name>
    <dbReference type="NCBI Taxonomy" id="105482"/>
    <lineage>
        <taxon>Eukaryota</taxon>
        <taxon>Fungi</taxon>
        <taxon>Dikarya</taxon>
        <taxon>Ascomycota</taxon>
        <taxon>Pezizomycotina</taxon>
        <taxon>Sordariomycetes</taxon>
        <taxon>Sordariomycetidae</taxon>
        <taxon>Diaporthales</taxon>
        <taxon>Diaporthaceae</taxon>
        <taxon>Diaporthe</taxon>
        <taxon>Diaporthe eres species complex</taxon>
    </lineage>
</organism>
<comment type="caution">
    <text evidence="4">The sequence shown here is derived from an EMBL/GenBank/DDBJ whole genome shotgun (WGS) entry which is preliminary data.</text>
</comment>
<evidence type="ECO:0000313" key="5">
    <source>
        <dbReference type="Proteomes" id="UP001600888"/>
    </source>
</evidence>
<dbReference type="Gene3D" id="3.50.50.60">
    <property type="entry name" value="FAD/NAD(P)-binding domain"/>
    <property type="match status" value="1"/>
</dbReference>
<keyword evidence="2" id="KW-0274">FAD</keyword>
<dbReference type="PROSITE" id="PS00623">
    <property type="entry name" value="GMC_OXRED_1"/>
    <property type="match status" value="1"/>
</dbReference>
<dbReference type="PANTHER" id="PTHR11552">
    <property type="entry name" value="GLUCOSE-METHANOL-CHOLINE GMC OXIDOREDUCTASE"/>
    <property type="match status" value="1"/>
</dbReference>
<dbReference type="Gene3D" id="3.30.560.10">
    <property type="entry name" value="Glucose Oxidase, domain 3"/>
    <property type="match status" value="1"/>
</dbReference>
<gene>
    <name evidence="4" type="ORF">FJTKL_12167</name>
</gene>
<name>A0ABR4EEK3_9PEZI</name>
<keyword evidence="5" id="KW-1185">Reference proteome</keyword>
<evidence type="ECO:0000256" key="1">
    <source>
        <dbReference type="ARBA" id="ARBA00010790"/>
    </source>
</evidence>
<accession>A0ABR4EEK3</accession>
<reference evidence="4 5" key="1">
    <citation type="submission" date="2024-03" db="EMBL/GenBank/DDBJ databases">
        <title>A high-quality draft genome sequence of Diaporthe vaccinii, a causative agent of upright dieback and viscid rot disease in cranberry plants.</title>
        <authorList>
            <person name="Sarrasin M."/>
            <person name="Lang B.F."/>
            <person name="Burger G."/>
        </authorList>
    </citation>
    <scope>NUCLEOTIDE SEQUENCE [LARGE SCALE GENOMIC DNA]</scope>
    <source>
        <strain evidence="4 5">IS7</strain>
    </source>
</reference>
<dbReference type="InterPro" id="IPR036188">
    <property type="entry name" value="FAD/NAD-bd_sf"/>
</dbReference>
<dbReference type="InterPro" id="IPR007867">
    <property type="entry name" value="GMC_OxRtase_C"/>
</dbReference>
<evidence type="ECO:0000259" key="3">
    <source>
        <dbReference type="PROSITE" id="PS00623"/>
    </source>
</evidence>
<feature type="domain" description="Glucose-methanol-choline oxidoreductase N-terminal" evidence="3">
    <location>
        <begin position="85"/>
        <end position="108"/>
    </location>
</feature>
<dbReference type="Proteomes" id="UP001600888">
    <property type="component" value="Unassembled WGS sequence"/>
</dbReference>
<sequence>MAPKQNEYDFVVVGGGTAGLVMAARLTENPDVSVLVLEAGSNALQDPRIAVPAMWSAILGTELDWDFLTTPQENLNGRQIGQPQGRLLGGSSGLNAEVFVPPSAEDFNEWEALGNPGWGWDSLGPYFRKFHTLVPPGAKLREHVGINWIDDKVTATSGPIQASFTDSLENPLGRAWVEAFEKLGGGITADPFSGHSTGAFSCPASVDPATKTRSYSASAYYAPAAQRPNLDVLTGANAREVVLEGSAARAVVFADADGEHQVKARREVILAAGVFQTPKLLELSGIGDKSLLQKLGIACRVDNPGVGENLQDHLMTGVSFEVADGVMTGDPLVRQEPGVLELFMKMYQEHQAGPLASGALMSYAFTPILADTIEKLDPGAQKSLEQAIEDLQHNNNPSTSSNQRSAAEYLTRLLQAKTESTGALFALPVQVNLHNGPRQIGMTTNPVQGNYLSIGAALVHPLSRGSSHVTSADPSAPPAIDPRYLSHPLDAEVYARHLMAIEALAATEPLASLLKQPGGRRAQPGPGGARVDTVARAREYMRATALSNNHPVGTCCMAPRDKGGVVDAGLKVYGVEGLRVVDSSVMPLIPQANTQTTVYAVAERAADLIKQDYGL</sequence>
<dbReference type="PIRSF" id="PIRSF000137">
    <property type="entry name" value="Alcohol_oxidase"/>
    <property type="match status" value="1"/>
</dbReference>
<keyword evidence="2" id="KW-0285">Flavoprotein</keyword>
<dbReference type="Pfam" id="PF00732">
    <property type="entry name" value="GMC_oxred_N"/>
    <property type="match status" value="1"/>
</dbReference>
<comment type="similarity">
    <text evidence="1 2">Belongs to the GMC oxidoreductase family.</text>
</comment>
<dbReference type="PANTHER" id="PTHR11552:SF210">
    <property type="entry name" value="GLUCOSE-METHANOL-CHOLINE OXIDOREDUCTASE N-TERMINAL DOMAIN-CONTAINING PROTEIN-RELATED"/>
    <property type="match status" value="1"/>
</dbReference>
<evidence type="ECO:0000313" key="4">
    <source>
        <dbReference type="EMBL" id="KAL2280854.1"/>
    </source>
</evidence>
<dbReference type="SUPFAM" id="SSF51905">
    <property type="entry name" value="FAD/NAD(P)-binding domain"/>
    <property type="match status" value="1"/>
</dbReference>
<protein>
    <recommendedName>
        <fullName evidence="3">Glucose-methanol-choline oxidoreductase N-terminal domain-containing protein</fullName>
    </recommendedName>
</protein>
<evidence type="ECO:0000256" key="2">
    <source>
        <dbReference type="RuleBase" id="RU003968"/>
    </source>
</evidence>
<dbReference type="Pfam" id="PF05199">
    <property type="entry name" value="GMC_oxred_C"/>
    <property type="match status" value="1"/>
</dbReference>